<dbReference type="RefSeq" id="WP_154282287.1">
    <property type="nucleotide sequence ID" value="NZ_JBHUJQ010000001.1"/>
</dbReference>
<name>A0A7K0G223_9SPHI</name>
<comment type="caution">
    <text evidence="1">The sequence shown here is derived from an EMBL/GenBank/DDBJ whole genome shotgun (WGS) entry which is preliminary data.</text>
</comment>
<reference evidence="1 2" key="1">
    <citation type="submission" date="2019-11" db="EMBL/GenBank/DDBJ databases">
        <title>Pedobacter petrophilus genome.</title>
        <authorList>
            <person name="Feldbauer M.J."/>
            <person name="Newman J.D."/>
        </authorList>
    </citation>
    <scope>NUCLEOTIDE SEQUENCE [LARGE SCALE GENOMIC DNA]</scope>
    <source>
        <strain evidence="1 2">LMG 29686</strain>
    </source>
</reference>
<dbReference type="NCBIfam" id="NF038153">
    <property type="entry name" value="lant_leader_L1a"/>
    <property type="match status" value="1"/>
</dbReference>
<dbReference type="EMBL" id="WKKH01000033">
    <property type="protein sequence ID" value="MRX77873.1"/>
    <property type="molecule type" value="Genomic_DNA"/>
</dbReference>
<dbReference type="InterPro" id="IPR010133">
    <property type="entry name" value="Bacteriocin_signal_seq"/>
</dbReference>
<accession>A0A7K0G223</accession>
<organism evidence="1 2">
    <name type="scientific">Pedobacter petrophilus</name>
    <dbReference type="NCBI Taxonomy" id="1908241"/>
    <lineage>
        <taxon>Bacteria</taxon>
        <taxon>Pseudomonadati</taxon>
        <taxon>Bacteroidota</taxon>
        <taxon>Sphingobacteriia</taxon>
        <taxon>Sphingobacteriales</taxon>
        <taxon>Sphingobacteriaceae</taxon>
        <taxon>Pedobacter</taxon>
    </lineage>
</organism>
<sequence>MKKVKLSNKVQLEKEIISELSEEQLKEVQGGNATEFSCWLDSCKGPMKEQDAIDD</sequence>
<dbReference type="AlphaFoldDB" id="A0A7K0G223"/>
<protein>
    <submittedName>
        <fullName evidence="1">Bacteriocin</fullName>
    </submittedName>
</protein>
<evidence type="ECO:0000313" key="2">
    <source>
        <dbReference type="Proteomes" id="UP000487757"/>
    </source>
</evidence>
<keyword evidence="2" id="KW-1185">Reference proteome</keyword>
<dbReference type="NCBIfam" id="TIGR01847">
    <property type="entry name" value="bacteriocin_sig"/>
    <property type="match status" value="1"/>
</dbReference>
<evidence type="ECO:0000313" key="1">
    <source>
        <dbReference type="EMBL" id="MRX77873.1"/>
    </source>
</evidence>
<dbReference type="InterPro" id="IPR058238">
    <property type="entry name" value="Lant_leader_dom"/>
</dbReference>
<proteinExistence type="predicted"/>
<gene>
    <name evidence="1" type="ORF">GJU39_17460</name>
</gene>
<dbReference type="Proteomes" id="UP000487757">
    <property type="component" value="Unassembled WGS sequence"/>
</dbReference>